<evidence type="ECO:0000256" key="1">
    <source>
        <dbReference type="ARBA" id="ARBA00022676"/>
    </source>
</evidence>
<dbReference type="PANTHER" id="PTHR12526">
    <property type="entry name" value="GLYCOSYLTRANSFERASE"/>
    <property type="match status" value="1"/>
</dbReference>
<name>T1A9M7_9ZZZZ</name>
<evidence type="ECO:0000256" key="2">
    <source>
        <dbReference type="ARBA" id="ARBA00022679"/>
    </source>
</evidence>
<dbReference type="AlphaFoldDB" id="T1A9M7"/>
<reference evidence="4" key="1">
    <citation type="submission" date="2013-08" db="EMBL/GenBank/DDBJ databases">
        <authorList>
            <person name="Mendez C."/>
            <person name="Richter M."/>
            <person name="Ferrer M."/>
            <person name="Sanchez J."/>
        </authorList>
    </citation>
    <scope>NUCLEOTIDE SEQUENCE</scope>
</reference>
<dbReference type="InterPro" id="IPR001296">
    <property type="entry name" value="Glyco_trans_1"/>
</dbReference>
<proteinExistence type="predicted"/>
<accession>T1A9M7</accession>
<keyword evidence="1" id="KW-0328">Glycosyltransferase</keyword>
<dbReference type="GO" id="GO:0016757">
    <property type="term" value="F:glycosyltransferase activity"/>
    <property type="evidence" value="ECO:0007669"/>
    <property type="project" value="UniProtKB-KW"/>
</dbReference>
<evidence type="ECO:0000313" key="4">
    <source>
        <dbReference type="EMBL" id="EQD57396.1"/>
    </source>
</evidence>
<dbReference type="CDD" id="cd03801">
    <property type="entry name" value="GT4_PimA-like"/>
    <property type="match status" value="1"/>
</dbReference>
<reference evidence="4" key="2">
    <citation type="journal article" date="2014" name="ISME J.">
        <title>Microbial stratification in low pH oxic and suboxic macroscopic growths along an acid mine drainage.</title>
        <authorList>
            <person name="Mendez-Garcia C."/>
            <person name="Mesa V."/>
            <person name="Sprenger R.R."/>
            <person name="Richter M."/>
            <person name="Diez M.S."/>
            <person name="Solano J."/>
            <person name="Bargiela R."/>
            <person name="Golyshina O.V."/>
            <person name="Manteca A."/>
            <person name="Ramos J.L."/>
            <person name="Gallego J.R."/>
            <person name="Llorente I."/>
            <person name="Martins Dos Santos V.A."/>
            <person name="Jensen O.N."/>
            <person name="Pelaez A.I."/>
            <person name="Sanchez J."/>
            <person name="Ferrer M."/>
        </authorList>
    </citation>
    <scope>NUCLEOTIDE SEQUENCE</scope>
</reference>
<evidence type="ECO:0000259" key="3">
    <source>
        <dbReference type="Pfam" id="PF00534"/>
    </source>
</evidence>
<sequence>APDAFRRHLGLDGPFVLFVGRLASNKGLPELLDAFERVAATDPGLTLVLVGEDGGMGTWLTDRISARGLGARVRWTGFLADESLLAAAMTEAEALVLPSEYEAFGLVLLEALAHGTPVIASRVGGIPEFIEPERSGLLVPPGDAAALTDAMEQLRSDPARARQWGRYGREEVVPRYTWEACADRLDALFREVVGR</sequence>
<dbReference type="PANTHER" id="PTHR12526:SF510">
    <property type="entry name" value="D-INOSITOL 3-PHOSPHATE GLYCOSYLTRANSFERASE"/>
    <property type="match status" value="1"/>
</dbReference>
<dbReference type="Gene3D" id="3.40.50.2000">
    <property type="entry name" value="Glycogen Phosphorylase B"/>
    <property type="match status" value="2"/>
</dbReference>
<dbReference type="Pfam" id="PF00534">
    <property type="entry name" value="Glycos_transf_1"/>
    <property type="match status" value="1"/>
</dbReference>
<gene>
    <name evidence="4" type="ORF">B1B_08823</name>
</gene>
<keyword evidence="2 4" id="KW-0808">Transferase</keyword>
<dbReference type="EMBL" id="AUZY01005787">
    <property type="protein sequence ID" value="EQD57396.1"/>
    <property type="molecule type" value="Genomic_DNA"/>
</dbReference>
<feature type="domain" description="Glycosyl transferase family 1" evidence="3">
    <location>
        <begin position="12"/>
        <end position="170"/>
    </location>
</feature>
<feature type="non-terminal residue" evidence="4">
    <location>
        <position position="1"/>
    </location>
</feature>
<organism evidence="4">
    <name type="scientific">mine drainage metagenome</name>
    <dbReference type="NCBI Taxonomy" id="410659"/>
    <lineage>
        <taxon>unclassified sequences</taxon>
        <taxon>metagenomes</taxon>
        <taxon>ecological metagenomes</taxon>
    </lineage>
</organism>
<dbReference type="SUPFAM" id="SSF53756">
    <property type="entry name" value="UDP-Glycosyltransferase/glycogen phosphorylase"/>
    <property type="match status" value="1"/>
</dbReference>
<comment type="caution">
    <text evidence="4">The sequence shown here is derived from an EMBL/GenBank/DDBJ whole genome shotgun (WGS) entry which is preliminary data.</text>
</comment>
<protein>
    <submittedName>
        <fullName evidence="4">Glycosyl transferase, group 1 family protein</fullName>
    </submittedName>
</protein>